<keyword evidence="5" id="KW-0997">Cell inner membrane</keyword>
<dbReference type="EMBL" id="SSFD01000402">
    <property type="protein sequence ID" value="TXH78080.1"/>
    <property type="molecule type" value="Genomic_DNA"/>
</dbReference>
<evidence type="ECO:0000256" key="7">
    <source>
        <dbReference type="ARBA" id="ARBA00022989"/>
    </source>
</evidence>
<feature type="transmembrane region" description="Helical" evidence="11">
    <location>
        <begin position="12"/>
        <end position="32"/>
    </location>
</feature>
<comment type="similarity">
    <text evidence="9">Belongs to the GSP H family.</text>
</comment>
<dbReference type="Gene3D" id="3.30.700.10">
    <property type="entry name" value="Glycoprotein, Type 4 Pilin"/>
    <property type="match status" value="1"/>
</dbReference>
<evidence type="ECO:0000256" key="3">
    <source>
        <dbReference type="ARBA" id="ARBA00022475"/>
    </source>
</evidence>
<dbReference type="InterPro" id="IPR012902">
    <property type="entry name" value="N_methyl_site"/>
</dbReference>
<protein>
    <recommendedName>
        <fullName evidence="2">Type II secretion system protein H</fullName>
    </recommendedName>
    <alternativeName>
        <fullName evidence="10">General secretion pathway protein H</fullName>
    </alternativeName>
</protein>
<evidence type="ECO:0000313" key="13">
    <source>
        <dbReference type="EMBL" id="TXH78080.1"/>
    </source>
</evidence>
<evidence type="ECO:0000256" key="1">
    <source>
        <dbReference type="ARBA" id="ARBA00004377"/>
    </source>
</evidence>
<keyword evidence="4" id="KW-0488">Methylation</keyword>
<dbReference type="Proteomes" id="UP000321192">
    <property type="component" value="Unassembled WGS sequence"/>
</dbReference>
<gene>
    <name evidence="13" type="ORF">E6Q80_23595</name>
</gene>
<evidence type="ECO:0000256" key="2">
    <source>
        <dbReference type="ARBA" id="ARBA00021549"/>
    </source>
</evidence>
<comment type="subcellular location">
    <subcellularLocation>
        <location evidence="1">Cell inner membrane</location>
        <topology evidence="1">Single-pass membrane protein</topology>
    </subcellularLocation>
</comment>
<evidence type="ECO:0000259" key="12">
    <source>
        <dbReference type="Pfam" id="PF12019"/>
    </source>
</evidence>
<evidence type="ECO:0000256" key="10">
    <source>
        <dbReference type="ARBA" id="ARBA00030775"/>
    </source>
</evidence>
<dbReference type="InterPro" id="IPR045584">
    <property type="entry name" value="Pilin-like"/>
</dbReference>
<evidence type="ECO:0000313" key="14">
    <source>
        <dbReference type="Proteomes" id="UP000321192"/>
    </source>
</evidence>
<dbReference type="Pfam" id="PF07963">
    <property type="entry name" value="N_methyl"/>
    <property type="match status" value="1"/>
</dbReference>
<dbReference type="NCBIfam" id="TIGR02532">
    <property type="entry name" value="IV_pilin_GFxxxE"/>
    <property type="match status" value="1"/>
</dbReference>
<feature type="domain" description="General secretion pathway GspH" evidence="12">
    <location>
        <begin position="47"/>
        <end position="175"/>
    </location>
</feature>
<dbReference type="RefSeq" id="WP_276662871.1">
    <property type="nucleotide sequence ID" value="NZ_SSFD01000402.1"/>
</dbReference>
<evidence type="ECO:0000256" key="9">
    <source>
        <dbReference type="ARBA" id="ARBA00025772"/>
    </source>
</evidence>
<accession>A0A5C7S3D5</accession>
<dbReference type="GO" id="GO:0005886">
    <property type="term" value="C:plasma membrane"/>
    <property type="evidence" value="ECO:0007669"/>
    <property type="project" value="UniProtKB-SubCell"/>
</dbReference>
<keyword evidence="7 11" id="KW-1133">Transmembrane helix</keyword>
<dbReference type="AlphaFoldDB" id="A0A5C7S3D5"/>
<organism evidence="13 14">
    <name type="scientific">Thauera aminoaromatica</name>
    <dbReference type="NCBI Taxonomy" id="164330"/>
    <lineage>
        <taxon>Bacteria</taxon>
        <taxon>Pseudomonadati</taxon>
        <taxon>Pseudomonadota</taxon>
        <taxon>Betaproteobacteria</taxon>
        <taxon>Rhodocyclales</taxon>
        <taxon>Zoogloeaceae</taxon>
        <taxon>Thauera</taxon>
    </lineage>
</organism>
<keyword evidence="6 11" id="KW-0812">Transmembrane</keyword>
<dbReference type="GO" id="GO:0015628">
    <property type="term" value="P:protein secretion by the type II secretion system"/>
    <property type="evidence" value="ECO:0007669"/>
    <property type="project" value="InterPro"/>
</dbReference>
<proteinExistence type="inferred from homology"/>
<evidence type="ECO:0000256" key="11">
    <source>
        <dbReference type="SAM" id="Phobius"/>
    </source>
</evidence>
<dbReference type="GO" id="GO:0015627">
    <property type="term" value="C:type II protein secretion system complex"/>
    <property type="evidence" value="ECO:0007669"/>
    <property type="project" value="InterPro"/>
</dbReference>
<dbReference type="SUPFAM" id="SSF54523">
    <property type="entry name" value="Pili subunits"/>
    <property type="match status" value="1"/>
</dbReference>
<dbReference type="InterPro" id="IPR022346">
    <property type="entry name" value="T2SS_GspH"/>
</dbReference>
<keyword evidence="3" id="KW-1003">Cell membrane</keyword>
<evidence type="ECO:0000256" key="6">
    <source>
        <dbReference type="ARBA" id="ARBA00022692"/>
    </source>
</evidence>
<sequence length="204" mass="21503">MLSLKRGRQRGATLLELMVTVTIVGIVAAIGIPQMGQWIRNSSVNSAAEILQNGLRQAEAEAIRRNLRVEFLLTNEAPASSNIKTLSATINGKNWAIRALDGLVPLSDQNAAYVSGFLLKDVSSDIDVEGPASVLFSGSGRVLDSKGVAVASHQVYRITRTSADKALCVFVTPGGGVKLCNPALASGEPFACQPQISLSKCPKA</sequence>
<name>A0A5C7S3D5_THASP</name>
<comment type="caution">
    <text evidence="13">The sequence shown here is derived from an EMBL/GenBank/DDBJ whole genome shotgun (WGS) entry which is preliminary data.</text>
</comment>
<evidence type="ECO:0000256" key="8">
    <source>
        <dbReference type="ARBA" id="ARBA00023136"/>
    </source>
</evidence>
<reference evidence="13 14" key="1">
    <citation type="submission" date="2018-09" db="EMBL/GenBank/DDBJ databases">
        <title>Metagenome Assembled Genomes from an Advanced Water Purification Facility.</title>
        <authorList>
            <person name="Stamps B.W."/>
            <person name="Spear J.R."/>
        </authorList>
    </citation>
    <scope>NUCLEOTIDE SEQUENCE [LARGE SCALE GENOMIC DNA]</scope>
    <source>
        <strain evidence="13">Bin_27_1</strain>
    </source>
</reference>
<dbReference type="Pfam" id="PF12019">
    <property type="entry name" value="GspH"/>
    <property type="match status" value="1"/>
</dbReference>
<evidence type="ECO:0000256" key="4">
    <source>
        <dbReference type="ARBA" id="ARBA00022481"/>
    </source>
</evidence>
<keyword evidence="8 11" id="KW-0472">Membrane</keyword>
<evidence type="ECO:0000256" key="5">
    <source>
        <dbReference type="ARBA" id="ARBA00022519"/>
    </source>
</evidence>